<keyword evidence="3" id="KW-1185">Reference proteome</keyword>
<dbReference type="Pfam" id="PF01063">
    <property type="entry name" value="Aminotran_4"/>
    <property type="match status" value="1"/>
</dbReference>
<evidence type="ECO:0000256" key="1">
    <source>
        <dbReference type="ARBA" id="ARBA00009320"/>
    </source>
</evidence>
<dbReference type="SUPFAM" id="SSF56752">
    <property type="entry name" value="D-aminoacid aminotransferase-like PLP-dependent enzymes"/>
    <property type="match status" value="1"/>
</dbReference>
<dbReference type="EMBL" id="WTVR01000027">
    <property type="protein sequence ID" value="NMF89695.1"/>
    <property type="molecule type" value="Genomic_DNA"/>
</dbReference>
<dbReference type="InterPro" id="IPR043131">
    <property type="entry name" value="BCAT-like_N"/>
</dbReference>
<protein>
    <submittedName>
        <fullName evidence="2">D-amino acid aminotransferase</fullName>
    </submittedName>
</protein>
<dbReference type="PANTHER" id="PTHR42743:SF10">
    <property type="entry name" value="D-ALANINE AMINOTRANSFERASE"/>
    <property type="match status" value="1"/>
</dbReference>
<dbReference type="InterPro" id="IPR050571">
    <property type="entry name" value="Class-IV_PLP-Dep_Aminotrnsfr"/>
</dbReference>
<evidence type="ECO:0000313" key="2">
    <source>
        <dbReference type="EMBL" id="NMF89695.1"/>
    </source>
</evidence>
<sequence length="285" mass="31638">MSICYLDGTYQPLSEARISPMDRGFLFGDGAYEVIPVYSRRPFRIAEHIARLGRTLDAVRIPNPHTAAEWEVMVNELVARNAWVDQSIYLHVSRGPDERRNHAFPAVMRPTVFLMSEALVTPSAEVLASGVAAVSAADFRWARCDLKTTALLANCLLRQVAVDKGCAETVLFRDGFLTEGAASNIFVVRDGVLLAPPKSHLMLPGITYDVVLELASRHGLKHEVREILEDEVRTAEEVWLTSSTKEVLAITSLDGRPVGDGRPGPVGREMYAWYQEFKNTVMRVG</sequence>
<organism evidence="2 3">
    <name type="scientific">Aromatoleum petrolei</name>
    <dbReference type="NCBI Taxonomy" id="76116"/>
    <lineage>
        <taxon>Bacteria</taxon>
        <taxon>Pseudomonadati</taxon>
        <taxon>Pseudomonadota</taxon>
        <taxon>Betaproteobacteria</taxon>
        <taxon>Rhodocyclales</taxon>
        <taxon>Rhodocyclaceae</taxon>
        <taxon>Aromatoleum</taxon>
    </lineage>
</organism>
<dbReference type="GO" id="GO:0008483">
    <property type="term" value="F:transaminase activity"/>
    <property type="evidence" value="ECO:0007669"/>
    <property type="project" value="UniProtKB-KW"/>
</dbReference>
<evidence type="ECO:0000313" key="3">
    <source>
        <dbReference type="Proteomes" id="UP000652074"/>
    </source>
</evidence>
<comment type="similarity">
    <text evidence="1">Belongs to the class-IV pyridoxal-phosphate-dependent aminotransferase family.</text>
</comment>
<dbReference type="InterPro" id="IPR001544">
    <property type="entry name" value="Aminotrans_IV"/>
</dbReference>
<dbReference type="InterPro" id="IPR043132">
    <property type="entry name" value="BCAT-like_C"/>
</dbReference>
<dbReference type="Gene3D" id="3.30.470.10">
    <property type="match status" value="1"/>
</dbReference>
<accession>A0ABX1MR82</accession>
<reference evidence="2 3" key="1">
    <citation type="submission" date="2019-12" db="EMBL/GenBank/DDBJ databases">
        <title>Comparative genomics gives insights into the taxonomy of the Azoarcus-Aromatoleum group and reveals separate origins of nif in the plant-associated Azoarcus and non-plant-associated Aromatoleum sub-groups.</title>
        <authorList>
            <person name="Lafos M."/>
            <person name="Maluk M."/>
            <person name="Batista M."/>
            <person name="Junghare M."/>
            <person name="Carmona M."/>
            <person name="Faoro H."/>
            <person name="Cruz L.M."/>
            <person name="Battistoni F."/>
            <person name="De Souza E."/>
            <person name="Pedrosa F."/>
            <person name="Chen W.-M."/>
            <person name="Poole P.S."/>
            <person name="Dixon R.A."/>
            <person name="James E.K."/>
        </authorList>
    </citation>
    <scope>NUCLEOTIDE SEQUENCE [LARGE SCALE GENOMIC DNA]</scope>
    <source>
        <strain evidence="2 3">ToN1</strain>
    </source>
</reference>
<dbReference type="RefSeq" id="WP_169207059.1">
    <property type="nucleotide sequence ID" value="NZ_CP059560.1"/>
</dbReference>
<dbReference type="PANTHER" id="PTHR42743">
    <property type="entry name" value="AMINO-ACID AMINOTRANSFERASE"/>
    <property type="match status" value="1"/>
</dbReference>
<keyword evidence="2" id="KW-0032">Aminotransferase</keyword>
<dbReference type="Proteomes" id="UP000652074">
    <property type="component" value="Unassembled WGS sequence"/>
</dbReference>
<comment type="caution">
    <text evidence="2">The sequence shown here is derived from an EMBL/GenBank/DDBJ whole genome shotgun (WGS) entry which is preliminary data.</text>
</comment>
<keyword evidence="2" id="KW-0808">Transferase</keyword>
<proteinExistence type="inferred from homology"/>
<gene>
    <name evidence="2" type="ORF">GPA26_14575</name>
</gene>
<name>A0ABX1MR82_9RHOO</name>
<dbReference type="Gene3D" id="3.20.10.10">
    <property type="entry name" value="D-amino Acid Aminotransferase, subunit A, domain 2"/>
    <property type="match status" value="1"/>
</dbReference>
<dbReference type="InterPro" id="IPR036038">
    <property type="entry name" value="Aminotransferase-like"/>
</dbReference>